<dbReference type="EMBL" id="KE356561">
    <property type="protein sequence ID" value="ERG94230.1"/>
    <property type="molecule type" value="Genomic_DNA"/>
</dbReference>
<name>U1NBG8_9EURY</name>
<gene>
    <name evidence="1" type="ORF">J07HQW2_00664</name>
</gene>
<reference evidence="1 2" key="1">
    <citation type="journal article" date="2013" name="PLoS ONE">
        <title>Assembly-driven community genomics of a hypersaline microbial ecosystem.</title>
        <authorList>
            <person name="Podell S."/>
            <person name="Ugalde J.A."/>
            <person name="Narasingarao P."/>
            <person name="Banfield J.F."/>
            <person name="Heidelberg K.B."/>
            <person name="Allen E.E."/>
        </authorList>
    </citation>
    <scope>NUCLEOTIDE SEQUENCE [LARGE SCALE GENOMIC DNA]</scope>
    <source>
        <strain evidence="2">J07HQW2</strain>
    </source>
</reference>
<sequence>MLVNVVAQLRSFGSIVDPRRFEPKHISVTVEKQQQHRARKHDSGGREFTAAHYVTDLREVVWISPEVHGHPCNRANSTLLG</sequence>
<dbReference type="HOGENOM" id="CLU_2565665_0_0_2"/>
<dbReference type="Proteomes" id="UP000030710">
    <property type="component" value="Unassembled WGS sequence"/>
</dbReference>
<dbReference type="AlphaFoldDB" id="U1NBG8"/>
<evidence type="ECO:0000313" key="2">
    <source>
        <dbReference type="Proteomes" id="UP000030710"/>
    </source>
</evidence>
<accession>U1NBG8</accession>
<organism evidence="1 2">
    <name type="scientific">Haloquadratum walsbyi J07HQW2</name>
    <dbReference type="NCBI Taxonomy" id="1238425"/>
    <lineage>
        <taxon>Archaea</taxon>
        <taxon>Methanobacteriati</taxon>
        <taxon>Methanobacteriota</taxon>
        <taxon>Stenosarchaea group</taxon>
        <taxon>Halobacteria</taxon>
        <taxon>Halobacteriales</taxon>
        <taxon>Haloferacaceae</taxon>
        <taxon>Haloquadratum</taxon>
    </lineage>
</organism>
<proteinExistence type="predicted"/>
<evidence type="ECO:0000313" key="1">
    <source>
        <dbReference type="EMBL" id="ERG94230.1"/>
    </source>
</evidence>
<protein>
    <submittedName>
        <fullName evidence="1">Uncharacterized protein</fullName>
    </submittedName>
</protein>